<keyword evidence="3" id="KW-1185">Reference proteome</keyword>
<protein>
    <submittedName>
        <fullName evidence="2">Uncharacterized protein</fullName>
    </submittedName>
</protein>
<evidence type="ECO:0000256" key="1">
    <source>
        <dbReference type="SAM" id="MobiDB-lite"/>
    </source>
</evidence>
<name>A0A182TFR2_9DIPT</name>
<accession>A0A182TFR2</accession>
<dbReference type="EnsemblMetazoa" id="AMEC001519-RA">
    <property type="protein sequence ID" value="AMEC001519-PA"/>
    <property type="gene ID" value="AMEC001519"/>
</dbReference>
<reference evidence="2" key="2">
    <citation type="submission" date="2020-05" db="UniProtKB">
        <authorList>
            <consortium name="EnsemblMetazoa"/>
        </authorList>
    </citation>
    <scope>IDENTIFICATION</scope>
    <source>
        <strain evidence="2">CM1001059</strain>
    </source>
</reference>
<dbReference type="VEuPathDB" id="VectorBase:AMEC001519"/>
<evidence type="ECO:0000313" key="2">
    <source>
        <dbReference type="EnsemblMetazoa" id="AMEC001519-PA"/>
    </source>
</evidence>
<reference evidence="3" key="1">
    <citation type="submission" date="2014-01" db="EMBL/GenBank/DDBJ databases">
        <title>The Genome Sequence of Anopheles melas CM1001059_A (V2).</title>
        <authorList>
            <consortium name="The Broad Institute Genomics Platform"/>
            <person name="Neafsey D.E."/>
            <person name="Besansky N."/>
            <person name="Howell P."/>
            <person name="Walton C."/>
            <person name="Young S.K."/>
            <person name="Zeng Q."/>
            <person name="Gargeya S."/>
            <person name="Fitzgerald M."/>
            <person name="Haas B."/>
            <person name="Abouelleil A."/>
            <person name="Allen A.W."/>
            <person name="Alvarado L."/>
            <person name="Arachchi H.M."/>
            <person name="Berlin A.M."/>
            <person name="Chapman S.B."/>
            <person name="Gainer-Dewar J."/>
            <person name="Goldberg J."/>
            <person name="Griggs A."/>
            <person name="Gujja S."/>
            <person name="Hansen M."/>
            <person name="Howarth C."/>
            <person name="Imamovic A."/>
            <person name="Ireland A."/>
            <person name="Larimer J."/>
            <person name="McCowan C."/>
            <person name="Murphy C."/>
            <person name="Pearson M."/>
            <person name="Poon T.W."/>
            <person name="Priest M."/>
            <person name="Roberts A."/>
            <person name="Saif S."/>
            <person name="Shea T."/>
            <person name="Sisk P."/>
            <person name="Sykes S."/>
            <person name="Wortman J."/>
            <person name="Nusbaum C."/>
            <person name="Birren B."/>
        </authorList>
    </citation>
    <scope>NUCLEOTIDE SEQUENCE [LARGE SCALE GENOMIC DNA]</scope>
    <source>
        <strain evidence="3">CM1001059</strain>
    </source>
</reference>
<dbReference type="Proteomes" id="UP000075902">
    <property type="component" value="Unassembled WGS sequence"/>
</dbReference>
<evidence type="ECO:0000313" key="3">
    <source>
        <dbReference type="Proteomes" id="UP000075902"/>
    </source>
</evidence>
<dbReference type="AlphaFoldDB" id="A0A182TFR2"/>
<proteinExistence type="predicted"/>
<sequence>MLATRPPQHPARHRPEGDTELPSLRNN</sequence>
<feature type="region of interest" description="Disordered" evidence="1">
    <location>
        <begin position="1"/>
        <end position="27"/>
    </location>
</feature>
<organism evidence="2 3">
    <name type="scientific">Anopheles melas</name>
    <dbReference type="NCBI Taxonomy" id="34690"/>
    <lineage>
        <taxon>Eukaryota</taxon>
        <taxon>Metazoa</taxon>
        <taxon>Ecdysozoa</taxon>
        <taxon>Arthropoda</taxon>
        <taxon>Hexapoda</taxon>
        <taxon>Insecta</taxon>
        <taxon>Pterygota</taxon>
        <taxon>Neoptera</taxon>
        <taxon>Endopterygota</taxon>
        <taxon>Diptera</taxon>
        <taxon>Nematocera</taxon>
        <taxon>Culicoidea</taxon>
        <taxon>Culicidae</taxon>
        <taxon>Anophelinae</taxon>
        <taxon>Anopheles</taxon>
    </lineage>
</organism>